<protein>
    <submittedName>
        <fullName evidence="2">Uncharacterized protein</fullName>
    </submittedName>
</protein>
<gene>
    <name evidence="2" type="ORF">T4D_8197</name>
</gene>
<proteinExistence type="predicted"/>
<accession>A0A0V1FEY8</accession>
<reference evidence="2 3" key="1">
    <citation type="submission" date="2015-01" db="EMBL/GenBank/DDBJ databases">
        <title>Evolution of Trichinella species and genotypes.</title>
        <authorList>
            <person name="Korhonen P.K."/>
            <person name="Edoardo P."/>
            <person name="Giuseppe L.R."/>
            <person name="Gasser R.B."/>
        </authorList>
    </citation>
    <scope>NUCLEOTIDE SEQUENCE [LARGE SCALE GENOMIC DNA]</scope>
    <source>
        <strain evidence="2">ISS470</strain>
    </source>
</reference>
<evidence type="ECO:0000313" key="3">
    <source>
        <dbReference type="Proteomes" id="UP000054995"/>
    </source>
</evidence>
<sequence>MKNTKSENADDTKQIADGTKQNKKRTRGICGSPWVPILRLDRIVRWSVAFIGQIEVSVDTLEKTTRFAEVERKRFLHYKDTMNKICYHVYRRNKRPILHYFITMMIM</sequence>
<comment type="caution">
    <text evidence="2">The sequence shown here is derived from an EMBL/GenBank/DDBJ whole genome shotgun (WGS) entry which is preliminary data.</text>
</comment>
<dbReference type="AlphaFoldDB" id="A0A0V1FEY8"/>
<keyword evidence="3" id="KW-1185">Reference proteome</keyword>
<organism evidence="2 3">
    <name type="scientific">Trichinella pseudospiralis</name>
    <name type="common">Parasitic roundworm</name>
    <dbReference type="NCBI Taxonomy" id="6337"/>
    <lineage>
        <taxon>Eukaryota</taxon>
        <taxon>Metazoa</taxon>
        <taxon>Ecdysozoa</taxon>
        <taxon>Nematoda</taxon>
        <taxon>Enoplea</taxon>
        <taxon>Dorylaimia</taxon>
        <taxon>Trichinellida</taxon>
        <taxon>Trichinellidae</taxon>
        <taxon>Trichinella</taxon>
    </lineage>
</organism>
<feature type="compositionally biased region" description="Basic and acidic residues" evidence="1">
    <location>
        <begin position="1"/>
        <end position="14"/>
    </location>
</feature>
<dbReference type="Proteomes" id="UP000054995">
    <property type="component" value="Unassembled WGS sequence"/>
</dbReference>
<evidence type="ECO:0000313" key="2">
    <source>
        <dbReference type="EMBL" id="KRY84605.1"/>
    </source>
</evidence>
<dbReference type="EMBL" id="JYDT01000110">
    <property type="protein sequence ID" value="KRY84605.1"/>
    <property type="molecule type" value="Genomic_DNA"/>
</dbReference>
<evidence type="ECO:0000256" key="1">
    <source>
        <dbReference type="SAM" id="MobiDB-lite"/>
    </source>
</evidence>
<name>A0A0V1FEY8_TRIPS</name>
<feature type="region of interest" description="Disordered" evidence="1">
    <location>
        <begin position="1"/>
        <end position="27"/>
    </location>
</feature>
<dbReference type="OrthoDB" id="5935868at2759"/>